<dbReference type="Gene3D" id="3.30.43.10">
    <property type="entry name" value="Uridine Diphospho-n-acetylenolpyruvylglucosamine Reductase, domain 2"/>
    <property type="match status" value="1"/>
</dbReference>
<dbReference type="InterPro" id="IPR036318">
    <property type="entry name" value="FAD-bd_PCMH-like_sf"/>
</dbReference>
<dbReference type="InterPro" id="IPR016169">
    <property type="entry name" value="FAD-bd_PCMH_sub2"/>
</dbReference>
<dbReference type="EMBL" id="LNRQ01000006">
    <property type="protein sequence ID" value="KZM90442.1"/>
    <property type="molecule type" value="Genomic_DNA"/>
</dbReference>
<dbReference type="InterPro" id="IPR006094">
    <property type="entry name" value="Oxid_FAD_bind_N"/>
</dbReference>
<evidence type="ECO:0000256" key="1">
    <source>
        <dbReference type="ARBA" id="ARBA00001974"/>
    </source>
</evidence>
<dbReference type="STRING" id="79200.A0A161ZRT8"/>
<accession>A0A161ZRT8</accession>
<evidence type="ECO:0000313" key="9">
    <source>
        <dbReference type="EMBL" id="KZM90442.1"/>
    </source>
</evidence>
<dbReference type="PROSITE" id="PS51387">
    <property type="entry name" value="FAD_PCMH"/>
    <property type="match status" value="1"/>
</dbReference>
<evidence type="ECO:0000256" key="3">
    <source>
        <dbReference type="ARBA" id="ARBA00022630"/>
    </source>
</evidence>
<keyword evidence="6" id="KW-0325">Glycoprotein</keyword>
<dbReference type="InterPro" id="IPR016166">
    <property type="entry name" value="FAD-bd_PCMH"/>
</dbReference>
<evidence type="ECO:0000259" key="8">
    <source>
        <dbReference type="PROSITE" id="PS51387"/>
    </source>
</evidence>
<dbReference type="InterPro" id="IPR012951">
    <property type="entry name" value="BBE"/>
</dbReference>
<dbReference type="Gene3D" id="3.30.465.10">
    <property type="match status" value="1"/>
</dbReference>
<reference evidence="9" key="1">
    <citation type="journal article" date="2016" name="Nat. Genet.">
        <title>A high-quality carrot genome assembly provides new insights into carotenoid accumulation and asterid genome evolution.</title>
        <authorList>
            <person name="Iorizzo M."/>
            <person name="Ellison S."/>
            <person name="Senalik D."/>
            <person name="Zeng P."/>
            <person name="Satapoomin P."/>
            <person name="Huang J."/>
            <person name="Bowman M."/>
            <person name="Iovene M."/>
            <person name="Sanseverino W."/>
            <person name="Cavagnaro P."/>
            <person name="Yildiz M."/>
            <person name="Macko-Podgorni A."/>
            <person name="Moranska E."/>
            <person name="Grzebelus E."/>
            <person name="Grzebelus D."/>
            <person name="Ashrafi H."/>
            <person name="Zheng Z."/>
            <person name="Cheng S."/>
            <person name="Spooner D."/>
            <person name="Van Deynze A."/>
            <person name="Simon P."/>
        </authorList>
    </citation>
    <scope>NUCLEOTIDE SEQUENCE [LARGE SCALE GENOMIC DNA]</scope>
    <source>
        <tissue evidence="9">Leaf</tissue>
    </source>
</reference>
<keyword evidence="5" id="KW-0274">FAD</keyword>
<evidence type="ECO:0000256" key="2">
    <source>
        <dbReference type="ARBA" id="ARBA00005466"/>
    </source>
</evidence>
<dbReference type="Proteomes" id="UP000077755">
    <property type="component" value="Chromosome 6"/>
</dbReference>
<dbReference type="GO" id="GO:0071949">
    <property type="term" value="F:FAD binding"/>
    <property type="evidence" value="ECO:0007669"/>
    <property type="project" value="InterPro"/>
</dbReference>
<reference evidence="10" key="2">
    <citation type="submission" date="2022-03" db="EMBL/GenBank/DDBJ databases">
        <title>Draft title - Genomic analysis of global carrot germplasm unveils the trajectory of domestication and the origin of high carotenoid orange carrot.</title>
        <authorList>
            <person name="Iorizzo M."/>
            <person name="Ellison S."/>
            <person name="Senalik D."/>
            <person name="Macko-Podgorni A."/>
            <person name="Grzebelus D."/>
            <person name="Bostan H."/>
            <person name="Rolling W."/>
            <person name="Curaba J."/>
            <person name="Simon P."/>
        </authorList>
    </citation>
    <scope>NUCLEOTIDE SEQUENCE</scope>
    <source>
        <tissue evidence="10">Leaf</tissue>
    </source>
</reference>
<evidence type="ECO:0000256" key="4">
    <source>
        <dbReference type="ARBA" id="ARBA00022729"/>
    </source>
</evidence>
<name>A0A161ZRT8_DAUCS</name>
<dbReference type="Pfam" id="PF01565">
    <property type="entry name" value="FAD_binding_4"/>
    <property type="match status" value="1"/>
</dbReference>
<keyword evidence="4 7" id="KW-0732">Signal</keyword>
<evidence type="ECO:0000256" key="5">
    <source>
        <dbReference type="ARBA" id="ARBA00022827"/>
    </source>
</evidence>
<protein>
    <recommendedName>
        <fullName evidence="8">FAD-binding PCMH-type domain-containing protein</fullName>
    </recommendedName>
</protein>
<comment type="cofactor">
    <cofactor evidence="1">
        <name>FAD</name>
        <dbReference type="ChEBI" id="CHEBI:57692"/>
    </cofactor>
</comment>
<dbReference type="GO" id="GO:0016491">
    <property type="term" value="F:oxidoreductase activity"/>
    <property type="evidence" value="ECO:0007669"/>
    <property type="project" value="InterPro"/>
</dbReference>
<proteinExistence type="inferred from homology"/>
<organism evidence="9">
    <name type="scientific">Daucus carota subsp. sativus</name>
    <name type="common">Carrot</name>
    <dbReference type="NCBI Taxonomy" id="79200"/>
    <lineage>
        <taxon>Eukaryota</taxon>
        <taxon>Viridiplantae</taxon>
        <taxon>Streptophyta</taxon>
        <taxon>Embryophyta</taxon>
        <taxon>Tracheophyta</taxon>
        <taxon>Spermatophyta</taxon>
        <taxon>Magnoliopsida</taxon>
        <taxon>eudicotyledons</taxon>
        <taxon>Gunneridae</taxon>
        <taxon>Pentapetalae</taxon>
        <taxon>asterids</taxon>
        <taxon>campanulids</taxon>
        <taxon>Apiales</taxon>
        <taxon>Apiaceae</taxon>
        <taxon>Apioideae</taxon>
        <taxon>Scandiceae</taxon>
        <taxon>Daucinae</taxon>
        <taxon>Daucus</taxon>
        <taxon>Daucus sect. Daucus</taxon>
    </lineage>
</organism>
<keyword evidence="3" id="KW-0285">Flavoprotein</keyword>
<dbReference type="PANTHER" id="PTHR32448">
    <property type="entry name" value="OS08G0158400 PROTEIN"/>
    <property type="match status" value="1"/>
</dbReference>
<keyword evidence="11" id="KW-1185">Reference proteome</keyword>
<evidence type="ECO:0000313" key="10">
    <source>
        <dbReference type="EMBL" id="WOH04552.1"/>
    </source>
</evidence>
<evidence type="ECO:0000313" key="11">
    <source>
        <dbReference type="Proteomes" id="UP000077755"/>
    </source>
</evidence>
<dbReference type="Gramene" id="KZM90442">
    <property type="protein sequence ID" value="KZM90442"/>
    <property type="gene ID" value="DCAR_022193"/>
</dbReference>
<feature type="chain" id="PRO_5007830574" description="FAD-binding PCMH-type domain-containing protein" evidence="7">
    <location>
        <begin position="25"/>
        <end position="529"/>
    </location>
</feature>
<dbReference type="OrthoDB" id="415825at2759"/>
<sequence length="529" mass="58991">MHSSWVLLLAFLPVFITFSWPASAEVASQNFVQCLSRSSLNPDTTSSVTFTPSNSSFTSILNARIDNLLFATPATPKPQVIVTPAQESQIQAAILCARKNALSIRFRGGGHDFEGQSYRATEPFVLLDMINFRQVNIDLTSSTAWVGAGLTLGELYYRISEKSSTLGFPAGLWSTVGVSGFLGGGGYGMMKRKYGLAADNTLDARFIDVNGQIHNRKSMGEDLFWAIRGGGVSSFGIVVSWKIQLVPVPETVTIFAAARTLEQNGAELFRRWQSVAPNFDERDLDVRSVVDTLLSNSSAREDKKTVRFVFQSLFLGKIDRLLPIMQKEFPELGLVREDCVELSWIRSAPFFSNFTLGTPPEILLDRNAIPRSAYKGKSGFVRVPISAQGLTGVWDRMLRLPVQTAVLQFTPFGGKMDEYTESSLPFPHRPGVLYMYNLGINLDEDATERLNWIDELFIYYAPYGTNSPRTSYVNYLDLDIGQGSRTYAEASVWGRKYFGNNFDRLLRVKAAVDPANFFRHGQSIPVFRK</sequence>
<comment type="similarity">
    <text evidence="2">Belongs to the oxygen-dependent FAD-linked oxidoreductase family.</text>
</comment>
<evidence type="ECO:0000256" key="7">
    <source>
        <dbReference type="SAM" id="SignalP"/>
    </source>
</evidence>
<dbReference type="Gene3D" id="3.40.462.20">
    <property type="match status" value="1"/>
</dbReference>
<gene>
    <name evidence="9" type="ORF">DCAR_022193</name>
    <name evidence="10" type="ORF">DCAR_0623961</name>
</gene>
<dbReference type="InterPro" id="IPR016167">
    <property type="entry name" value="FAD-bd_PCMH_sub1"/>
</dbReference>
<dbReference type="AlphaFoldDB" id="A0A161ZRT8"/>
<dbReference type="KEGG" id="dcr:108224390"/>
<evidence type="ECO:0000256" key="6">
    <source>
        <dbReference type="ARBA" id="ARBA00023180"/>
    </source>
</evidence>
<dbReference type="Pfam" id="PF08031">
    <property type="entry name" value="BBE"/>
    <property type="match status" value="1"/>
</dbReference>
<dbReference type="OMA" id="DERHECY"/>
<feature type="signal peptide" evidence="7">
    <location>
        <begin position="1"/>
        <end position="24"/>
    </location>
</feature>
<dbReference type="EMBL" id="CP093348">
    <property type="protein sequence ID" value="WOH04552.1"/>
    <property type="molecule type" value="Genomic_DNA"/>
</dbReference>
<feature type="domain" description="FAD-binding PCMH-type" evidence="8">
    <location>
        <begin position="74"/>
        <end position="248"/>
    </location>
</feature>
<dbReference type="SUPFAM" id="SSF56176">
    <property type="entry name" value="FAD-binding/transporter-associated domain-like"/>
    <property type="match status" value="1"/>
</dbReference>